<dbReference type="PROSITE" id="PS00061">
    <property type="entry name" value="ADH_SHORT"/>
    <property type="match status" value="1"/>
</dbReference>
<dbReference type="EMBL" id="BIFH01000016">
    <property type="protein sequence ID" value="GCD94717.1"/>
    <property type="molecule type" value="Genomic_DNA"/>
</dbReference>
<comment type="similarity">
    <text evidence="1">Belongs to the short-chain dehydrogenases/reductases (SDR) family.</text>
</comment>
<dbReference type="AlphaFoldDB" id="A0A401YJF9"/>
<dbReference type="PANTHER" id="PTHR43477">
    <property type="entry name" value="DIHYDROANTICAPSIN 7-DEHYDROGENASE"/>
    <property type="match status" value="1"/>
</dbReference>
<organism evidence="3 4">
    <name type="scientific">Embleya hyalina</name>
    <dbReference type="NCBI Taxonomy" id="516124"/>
    <lineage>
        <taxon>Bacteria</taxon>
        <taxon>Bacillati</taxon>
        <taxon>Actinomycetota</taxon>
        <taxon>Actinomycetes</taxon>
        <taxon>Kitasatosporales</taxon>
        <taxon>Streptomycetaceae</taxon>
        <taxon>Embleya</taxon>
    </lineage>
</organism>
<comment type="caution">
    <text evidence="3">The sequence shown here is derived from an EMBL/GenBank/DDBJ whole genome shotgun (WGS) entry which is preliminary data.</text>
</comment>
<dbReference type="InterPro" id="IPR051122">
    <property type="entry name" value="SDR_DHRS6-like"/>
</dbReference>
<gene>
    <name evidence="3" type="ORF">EHYA_02386</name>
</gene>
<keyword evidence="4" id="KW-1185">Reference proteome</keyword>
<dbReference type="InterPro" id="IPR002347">
    <property type="entry name" value="SDR_fam"/>
</dbReference>
<dbReference type="InterPro" id="IPR036291">
    <property type="entry name" value="NAD(P)-bd_dom_sf"/>
</dbReference>
<dbReference type="FunFam" id="3.40.50.720:FF:000084">
    <property type="entry name" value="Short-chain dehydrogenase reductase"/>
    <property type="match status" value="1"/>
</dbReference>
<dbReference type="PANTHER" id="PTHR43477:SF1">
    <property type="entry name" value="DIHYDROANTICAPSIN 7-DEHYDROGENASE"/>
    <property type="match status" value="1"/>
</dbReference>
<name>A0A401YJF9_9ACTN</name>
<accession>A0A401YJF9</accession>
<proteinExistence type="inferred from homology"/>
<keyword evidence="2" id="KW-0560">Oxidoreductase</keyword>
<protein>
    <submittedName>
        <fullName evidence="3">Oxidoreductase</fullName>
    </submittedName>
</protein>
<dbReference type="RefSeq" id="WP_246126597.1">
    <property type="nucleotide sequence ID" value="NZ_BIFH01000016.1"/>
</dbReference>
<dbReference type="SUPFAM" id="SSF51735">
    <property type="entry name" value="NAD(P)-binding Rossmann-fold domains"/>
    <property type="match status" value="1"/>
</dbReference>
<dbReference type="Gene3D" id="3.40.50.720">
    <property type="entry name" value="NAD(P)-binding Rossmann-like Domain"/>
    <property type="match status" value="1"/>
</dbReference>
<sequence length="256" mass="26511">MSIAHVSGRFDGKTAVVTGAGSGVGRATTLRLAAEGADVFALDIAAASLAETAEAAVGLAGKVATRVTDVAVRDECFAAVAAAVAEFGGIDVLGNVAGIARAEHVLEVTEADYRRMMGVNIDGYFFMCQAAIPHLLERSGNVVNIASNAGVMGLAYGVVYTMSKGAVVQLTRSLAWEFAKQPLRVNAIAPGGIDTNLVANYQMPADVDWDLVGRAMTPRPMAQPEDIAAMFSYVASEEARNVHGAILHNDSGLTAG</sequence>
<reference evidence="3 4" key="1">
    <citation type="submission" date="2018-12" db="EMBL/GenBank/DDBJ databases">
        <title>Draft genome sequence of Embleya hyalina NBRC 13850T.</title>
        <authorList>
            <person name="Komaki H."/>
            <person name="Hosoyama A."/>
            <person name="Kimura A."/>
            <person name="Ichikawa N."/>
            <person name="Tamura T."/>
        </authorList>
    </citation>
    <scope>NUCLEOTIDE SEQUENCE [LARGE SCALE GENOMIC DNA]</scope>
    <source>
        <strain evidence="3 4">NBRC 13850</strain>
    </source>
</reference>
<evidence type="ECO:0000313" key="4">
    <source>
        <dbReference type="Proteomes" id="UP000286931"/>
    </source>
</evidence>
<evidence type="ECO:0000256" key="1">
    <source>
        <dbReference type="ARBA" id="ARBA00006484"/>
    </source>
</evidence>
<evidence type="ECO:0000256" key="2">
    <source>
        <dbReference type="ARBA" id="ARBA00023002"/>
    </source>
</evidence>
<dbReference type="PRINTS" id="PR00080">
    <property type="entry name" value="SDRFAMILY"/>
</dbReference>
<dbReference type="CDD" id="cd05233">
    <property type="entry name" value="SDR_c"/>
    <property type="match status" value="1"/>
</dbReference>
<dbReference type="Proteomes" id="UP000286931">
    <property type="component" value="Unassembled WGS sequence"/>
</dbReference>
<evidence type="ECO:0000313" key="3">
    <source>
        <dbReference type="EMBL" id="GCD94717.1"/>
    </source>
</evidence>
<dbReference type="PRINTS" id="PR00081">
    <property type="entry name" value="GDHRDH"/>
</dbReference>
<dbReference type="GO" id="GO:0016491">
    <property type="term" value="F:oxidoreductase activity"/>
    <property type="evidence" value="ECO:0007669"/>
    <property type="project" value="UniProtKB-KW"/>
</dbReference>
<dbReference type="InterPro" id="IPR020904">
    <property type="entry name" value="Sc_DH/Rdtase_CS"/>
</dbReference>
<dbReference type="Pfam" id="PF13561">
    <property type="entry name" value="adh_short_C2"/>
    <property type="match status" value="1"/>
</dbReference>